<gene>
    <name evidence="2" type="ORF">OJ996_11410</name>
</gene>
<organism evidence="2 3">
    <name type="scientific">Luteolibacter rhizosphaerae</name>
    <dbReference type="NCBI Taxonomy" id="2989719"/>
    <lineage>
        <taxon>Bacteria</taxon>
        <taxon>Pseudomonadati</taxon>
        <taxon>Verrucomicrobiota</taxon>
        <taxon>Verrucomicrobiia</taxon>
        <taxon>Verrucomicrobiales</taxon>
        <taxon>Verrucomicrobiaceae</taxon>
        <taxon>Luteolibacter</taxon>
    </lineage>
</organism>
<dbReference type="Proteomes" id="UP001165653">
    <property type="component" value="Unassembled WGS sequence"/>
</dbReference>
<name>A0ABT3G2X0_9BACT</name>
<evidence type="ECO:0000313" key="2">
    <source>
        <dbReference type="EMBL" id="MCW1914186.1"/>
    </source>
</evidence>
<evidence type="ECO:0000313" key="3">
    <source>
        <dbReference type="Proteomes" id="UP001165653"/>
    </source>
</evidence>
<reference evidence="2" key="1">
    <citation type="submission" date="2022-10" db="EMBL/GenBank/DDBJ databases">
        <title>Luteolibacter sp. GHJ8, whole genome shotgun sequencing project.</title>
        <authorList>
            <person name="Zhao G."/>
            <person name="Shen L."/>
        </authorList>
    </citation>
    <scope>NUCLEOTIDE SEQUENCE</scope>
    <source>
        <strain evidence="2">GHJ8</strain>
    </source>
</reference>
<protein>
    <recommendedName>
        <fullName evidence="4">Lipoprotein</fullName>
    </recommendedName>
</protein>
<comment type="caution">
    <text evidence="2">The sequence shown here is derived from an EMBL/GenBank/DDBJ whole genome shotgun (WGS) entry which is preliminary data.</text>
</comment>
<keyword evidence="3" id="KW-1185">Reference proteome</keyword>
<sequence length="270" mass="31133">MKKSFIPITFAFAIGLIPCVSQTVQESAKKQQIENEKGGQTRPEPTPKQEKEIRSLISQLVLVDRPVTEELLPAPGLNTDDEEYGKRYNACHKAFKRLMEFKELSLPFLVEHLEDKRQSIPFRNHHMGFSVGDACYWNIYYQLQDQPDDYSSYGYQRRGRDGENHPKPYWATKGCCFDEVGGAKEWLEINKHLSYVEMRIKCLSWLLEKERAIGASDVESYYENIAPLEVRILERRLEKGEKVETELKQARANLKKKDPAAVPPGLLPAK</sequence>
<dbReference type="EMBL" id="JAPDDR010000005">
    <property type="protein sequence ID" value="MCW1914186.1"/>
    <property type="molecule type" value="Genomic_DNA"/>
</dbReference>
<dbReference type="RefSeq" id="WP_264513703.1">
    <property type="nucleotide sequence ID" value="NZ_JAPDDR010000005.1"/>
</dbReference>
<evidence type="ECO:0000256" key="1">
    <source>
        <dbReference type="SAM" id="MobiDB-lite"/>
    </source>
</evidence>
<proteinExistence type="predicted"/>
<accession>A0ABT3G2X0</accession>
<evidence type="ECO:0008006" key="4">
    <source>
        <dbReference type="Google" id="ProtNLM"/>
    </source>
</evidence>
<feature type="region of interest" description="Disordered" evidence="1">
    <location>
        <begin position="30"/>
        <end position="50"/>
    </location>
</feature>